<dbReference type="PANTHER" id="PTHR46118">
    <property type="entry name" value="PROTEIN ABHD11"/>
    <property type="match status" value="1"/>
</dbReference>
<reference evidence="3" key="1">
    <citation type="submission" date="2021-10" db="EMBL/GenBank/DDBJ databases">
        <title>Marinomonas pontica sp. nov., isolated from the Black Sea.</title>
        <authorList>
            <person name="Zhao L.-H."/>
            <person name="Xue J.-H."/>
        </authorList>
    </citation>
    <scope>NUCLEOTIDE SEQUENCE</scope>
    <source>
        <strain evidence="3">E8</strain>
    </source>
</reference>
<organism evidence="3 4">
    <name type="scientific">Marinomonas algarum</name>
    <dbReference type="NCBI Taxonomy" id="2883105"/>
    <lineage>
        <taxon>Bacteria</taxon>
        <taxon>Pseudomonadati</taxon>
        <taxon>Pseudomonadota</taxon>
        <taxon>Gammaproteobacteria</taxon>
        <taxon>Oceanospirillales</taxon>
        <taxon>Oceanospirillaceae</taxon>
        <taxon>Marinomonas</taxon>
    </lineage>
</organism>
<protein>
    <submittedName>
        <fullName evidence="3">Alpha/beta fold hydrolase</fullName>
    </submittedName>
</protein>
<feature type="domain" description="AB hydrolase-1" evidence="2">
    <location>
        <begin position="12"/>
        <end position="244"/>
    </location>
</feature>
<dbReference type="Pfam" id="PF00561">
    <property type="entry name" value="Abhydrolase_1"/>
    <property type="match status" value="1"/>
</dbReference>
<evidence type="ECO:0000256" key="1">
    <source>
        <dbReference type="ARBA" id="ARBA00022801"/>
    </source>
</evidence>
<dbReference type="RefSeq" id="WP_226753693.1">
    <property type="nucleotide sequence ID" value="NZ_JAJATW010000006.1"/>
</dbReference>
<proteinExistence type="predicted"/>
<dbReference type="InterPro" id="IPR000073">
    <property type="entry name" value="AB_hydrolase_1"/>
</dbReference>
<dbReference type="Gene3D" id="3.40.50.1820">
    <property type="entry name" value="alpha/beta hydrolase"/>
    <property type="match status" value="1"/>
</dbReference>
<evidence type="ECO:0000259" key="2">
    <source>
        <dbReference type="Pfam" id="PF00561"/>
    </source>
</evidence>
<name>A0A9X1ILV7_9GAMM</name>
<dbReference type="PRINTS" id="PR00412">
    <property type="entry name" value="EPOXHYDRLASE"/>
</dbReference>
<keyword evidence="1 3" id="KW-0378">Hydrolase</keyword>
<evidence type="ECO:0000313" key="3">
    <source>
        <dbReference type="EMBL" id="MCB5161312.1"/>
    </source>
</evidence>
<dbReference type="PANTHER" id="PTHR46118:SF4">
    <property type="entry name" value="PROTEIN ABHD11"/>
    <property type="match status" value="1"/>
</dbReference>
<gene>
    <name evidence="3" type="ORF">LG368_05280</name>
</gene>
<sequence>MIHAKQYGSSGPHLVVIHGLFGNADNWHSIAQTLAEHFIVHCIDLPNHGRSSSMPDATYPKMATAVIDWIKEQDIQHFHLLGHSMGGKVAMQVAALVDTDNQISIDKLIVVDIAPVDYQASHTKILAGLSAINDETIASRKEADVLLSRYETNHAVRQFLLKNLVKVSDHYKLSLAIDNIAASYATILRKPMIDTPISIPTLFIKGEKSNYIIQEYQEAITALFPQGSFKMIAGAGHWLHAEKPLPFTSLIKRFLL</sequence>
<dbReference type="Proteomes" id="UP001139095">
    <property type="component" value="Unassembled WGS sequence"/>
</dbReference>
<dbReference type="InterPro" id="IPR029058">
    <property type="entry name" value="AB_hydrolase_fold"/>
</dbReference>
<keyword evidence="4" id="KW-1185">Reference proteome</keyword>
<dbReference type="SUPFAM" id="SSF53474">
    <property type="entry name" value="alpha/beta-Hydrolases"/>
    <property type="match status" value="1"/>
</dbReference>
<dbReference type="AlphaFoldDB" id="A0A9X1ILV7"/>
<dbReference type="EMBL" id="JAJATW010000006">
    <property type="protein sequence ID" value="MCB5161312.1"/>
    <property type="molecule type" value="Genomic_DNA"/>
</dbReference>
<dbReference type="GO" id="GO:0016787">
    <property type="term" value="F:hydrolase activity"/>
    <property type="evidence" value="ECO:0007669"/>
    <property type="project" value="UniProtKB-KW"/>
</dbReference>
<evidence type="ECO:0000313" key="4">
    <source>
        <dbReference type="Proteomes" id="UP001139095"/>
    </source>
</evidence>
<dbReference type="InterPro" id="IPR000639">
    <property type="entry name" value="Epox_hydrolase-like"/>
</dbReference>
<accession>A0A9X1ILV7</accession>
<comment type="caution">
    <text evidence="3">The sequence shown here is derived from an EMBL/GenBank/DDBJ whole genome shotgun (WGS) entry which is preliminary data.</text>
</comment>